<evidence type="ECO:0000313" key="3">
    <source>
        <dbReference type="Proteomes" id="UP000248889"/>
    </source>
</evidence>
<dbReference type="AlphaFoldDB" id="A0A2X0IDU3"/>
<dbReference type="RefSeq" id="WP_111506754.1">
    <property type="nucleotide sequence ID" value="NZ_QKYN01000152.1"/>
</dbReference>
<dbReference type="InterPro" id="IPR014729">
    <property type="entry name" value="Rossmann-like_a/b/a_fold"/>
</dbReference>
<protein>
    <submittedName>
        <fullName evidence="2">Universal stress protein</fullName>
    </submittedName>
</protein>
<keyword evidence="3" id="KW-1185">Reference proteome</keyword>
<feature type="domain" description="UspA" evidence="1">
    <location>
        <begin position="17"/>
        <end position="161"/>
    </location>
</feature>
<dbReference type="SUPFAM" id="SSF52402">
    <property type="entry name" value="Adenine nucleotide alpha hydrolases-like"/>
    <property type="match status" value="1"/>
</dbReference>
<dbReference type="Gene3D" id="3.40.50.620">
    <property type="entry name" value="HUPs"/>
    <property type="match status" value="1"/>
</dbReference>
<organism evidence="2 3">
    <name type="scientific">Streptacidiphilus pinicola</name>
    <dbReference type="NCBI Taxonomy" id="2219663"/>
    <lineage>
        <taxon>Bacteria</taxon>
        <taxon>Bacillati</taxon>
        <taxon>Actinomycetota</taxon>
        <taxon>Actinomycetes</taxon>
        <taxon>Kitasatosporales</taxon>
        <taxon>Streptomycetaceae</taxon>
        <taxon>Streptacidiphilus</taxon>
    </lineage>
</organism>
<dbReference type="EMBL" id="QKYN01000152">
    <property type="protein sequence ID" value="RAG81591.1"/>
    <property type="molecule type" value="Genomic_DNA"/>
</dbReference>
<dbReference type="OrthoDB" id="3854489at2"/>
<dbReference type="Pfam" id="PF00582">
    <property type="entry name" value="Usp"/>
    <property type="match status" value="1"/>
</dbReference>
<proteinExistence type="predicted"/>
<dbReference type="InterPro" id="IPR006016">
    <property type="entry name" value="UspA"/>
</dbReference>
<name>A0A2X0IDU3_9ACTN</name>
<comment type="caution">
    <text evidence="2">The sequence shown here is derived from an EMBL/GenBank/DDBJ whole genome shotgun (WGS) entry which is preliminary data.</text>
</comment>
<evidence type="ECO:0000313" key="2">
    <source>
        <dbReference type="EMBL" id="RAG81591.1"/>
    </source>
</evidence>
<accession>A0A2X0IDU3</accession>
<gene>
    <name evidence="2" type="ORF">DN069_32050</name>
</gene>
<reference evidence="2 3" key="1">
    <citation type="submission" date="2018-06" db="EMBL/GenBank/DDBJ databases">
        <title>Streptacidiphilus pinicola sp. nov., isolated from pine grove soil.</title>
        <authorList>
            <person name="Roh S.G."/>
            <person name="Park S."/>
            <person name="Kim M.-K."/>
            <person name="Yun B.-R."/>
            <person name="Park J."/>
            <person name="Kim M.J."/>
            <person name="Kim Y.S."/>
            <person name="Kim S.B."/>
        </authorList>
    </citation>
    <scope>NUCLEOTIDE SEQUENCE [LARGE SCALE GENOMIC DNA]</scope>
    <source>
        <strain evidence="2 3">MMS16-CNU450</strain>
    </source>
</reference>
<evidence type="ECO:0000259" key="1">
    <source>
        <dbReference type="Pfam" id="PF00582"/>
    </source>
</evidence>
<sequence length="196" mass="21027">MKDTQRTELSPLVRPSRVVVGVTGSASSAAAVRLAAAEARRSGRALVAVLAWEPPGGEAGYRAAPDPELVRIWERAAMERLDAALVSAFSEPGDGSTPPQGPCIERLVVRGPAALALTWLADRPDDLLVLGAGTRHRLARLLRGRVRRQALARTHTPVMLVAPPAQPPALPRSVRRELRRITPEDFLRPSGLGTAR</sequence>
<dbReference type="Proteomes" id="UP000248889">
    <property type="component" value="Unassembled WGS sequence"/>
</dbReference>